<name>A0A6B3MY70_9CYAN</name>
<dbReference type="Gene3D" id="3.40.50.300">
    <property type="entry name" value="P-loop containing nucleotide triphosphate hydrolases"/>
    <property type="match status" value="1"/>
</dbReference>
<dbReference type="PRINTS" id="PR00364">
    <property type="entry name" value="DISEASERSIST"/>
</dbReference>
<dbReference type="InterPro" id="IPR027417">
    <property type="entry name" value="P-loop_NTPase"/>
</dbReference>
<dbReference type="InterPro" id="IPR002182">
    <property type="entry name" value="NB-ARC"/>
</dbReference>
<dbReference type="AlphaFoldDB" id="A0A6B3MY70"/>
<reference evidence="2" key="1">
    <citation type="submission" date="2019-11" db="EMBL/GenBank/DDBJ databases">
        <title>Genomic insights into an expanded diversity of filamentous marine cyanobacteria reveals the extraordinary biosynthetic potential of Moorea and Okeania.</title>
        <authorList>
            <person name="Ferreira Leao T."/>
            <person name="Wang M."/>
            <person name="Moss N."/>
            <person name="Da Silva R."/>
            <person name="Sanders J."/>
            <person name="Nurk S."/>
            <person name="Gurevich A."/>
            <person name="Humphrey G."/>
            <person name="Reher R."/>
            <person name="Zhu Q."/>
            <person name="Belda-Ferre P."/>
            <person name="Glukhov E."/>
            <person name="Rex R."/>
            <person name="Dorrestein P.C."/>
            <person name="Knight R."/>
            <person name="Pevzner P."/>
            <person name="Gerwick W.H."/>
            <person name="Gerwick L."/>
        </authorList>
    </citation>
    <scope>NUCLEOTIDE SEQUENCE</scope>
    <source>
        <strain evidence="2">SIO1C4</strain>
    </source>
</reference>
<accession>A0A6B3MY70</accession>
<dbReference type="GO" id="GO:0043531">
    <property type="term" value="F:ADP binding"/>
    <property type="evidence" value="ECO:0007669"/>
    <property type="project" value="InterPro"/>
</dbReference>
<proteinExistence type="predicted"/>
<sequence length="558" mass="63166">MAVLKLILTIIKLGCKVPSLKASRLGIVKIRQARNEKGWGWSINDDDTCFVEASKIVEPEKNWQPGGPYADGVSEGTWKRFLAGRQAISAAAFKAFCQILGLNWQEVVDRRTQLDHNTRTDWGDAIDISVFYGRSAELEQLEQWITKEDCRLVALFGMGGIGKTALALKLAEQVKEHFEYLIWRSLRNAPPLQEFISDMIEFLSNGRETDLSESLDSGVSRLLGHLREHRCLLLLDDFETVMRGGELAGQYRGGYQGYGKLIQRVGEERHQSCLVLTTREKPTEISSLAGTTLPVRELKLRGLGYEDATKILQTKGFSNLKRGSEELIQLYRGNPSALKIVASTIKEVFNGDIYQFIDQSTLVVNDVLNNLLSEQFQRLSALEVEIIYWLALENYPISIPELKANMQFSGVSSSQLIVALTSLQRRSLLDKKSIQEVEEVVFTLQPVVMKYLTNQFIEQVCKEIRTVVKTKSLVKLLLLRSHALLNEQEDDELKAIQIRRILEPVIEKLYVKLKSSDLVVQLKEILSMLKDKSPPIVGYAQINILNLLNMTENKLQQP</sequence>
<gene>
    <name evidence="2" type="ORF">F6J89_01650</name>
</gene>
<dbReference type="PANTHER" id="PTHR36766">
    <property type="entry name" value="PLANT BROAD-SPECTRUM MILDEW RESISTANCE PROTEIN RPW8"/>
    <property type="match status" value="1"/>
</dbReference>
<evidence type="ECO:0000259" key="1">
    <source>
        <dbReference type="Pfam" id="PF00931"/>
    </source>
</evidence>
<dbReference type="Pfam" id="PF00931">
    <property type="entry name" value="NB-ARC"/>
    <property type="match status" value="1"/>
</dbReference>
<protein>
    <submittedName>
        <fullName evidence="2">NB-ARC domain-containing protein</fullName>
    </submittedName>
</protein>
<organism evidence="2">
    <name type="scientific">Symploca sp. SIO1C4</name>
    <dbReference type="NCBI Taxonomy" id="2607765"/>
    <lineage>
        <taxon>Bacteria</taxon>
        <taxon>Bacillati</taxon>
        <taxon>Cyanobacteriota</taxon>
        <taxon>Cyanophyceae</taxon>
        <taxon>Coleofasciculales</taxon>
        <taxon>Coleofasciculaceae</taxon>
        <taxon>Symploca</taxon>
    </lineage>
</organism>
<evidence type="ECO:0000313" key="2">
    <source>
        <dbReference type="EMBL" id="NER26366.1"/>
    </source>
</evidence>
<comment type="caution">
    <text evidence="2">The sequence shown here is derived from an EMBL/GenBank/DDBJ whole genome shotgun (WGS) entry which is preliminary data.</text>
</comment>
<dbReference type="SUPFAM" id="SSF52540">
    <property type="entry name" value="P-loop containing nucleoside triphosphate hydrolases"/>
    <property type="match status" value="1"/>
</dbReference>
<dbReference type="EMBL" id="JAAHFQ010000022">
    <property type="protein sequence ID" value="NER26366.1"/>
    <property type="molecule type" value="Genomic_DNA"/>
</dbReference>
<feature type="domain" description="NB-ARC" evidence="1">
    <location>
        <begin position="136"/>
        <end position="319"/>
    </location>
</feature>